<dbReference type="InterPro" id="IPR003439">
    <property type="entry name" value="ABC_transporter-like_ATP-bd"/>
</dbReference>
<evidence type="ECO:0000256" key="3">
    <source>
        <dbReference type="ARBA" id="ARBA00022741"/>
    </source>
</evidence>
<dbReference type="InterPro" id="IPR011527">
    <property type="entry name" value="ABC1_TM_dom"/>
</dbReference>
<feature type="transmembrane region" description="Helical" evidence="7">
    <location>
        <begin position="167"/>
        <end position="189"/>
    </location>
</feature>
<keyword evidence="5 7" id="KW-1133">Transmembrane helix</keyword>
<dbReference type="InterPro" id="IPR003593">
    <property type="entry name" value="AAA+_ATPase"/>
</dbReference>
<dbReference type="Gene3D" id="3.40.50.300">
    <property type="entry name" value="P-loop containing nucleotide triphosphate hydrolases"/>
    <property type="match status" value="1"/>
</dbReference>
<dbReference type="SUPFAM" id="SSF90123">
    <property type="entry name" value="ABC transporter transmembrane region"/>
    <property type="match status" value="1"/>
</dbReference>
<feature type="domain" description="ABC transmembrane type-1" evidence="9">
    <location>
        <begin position="30"/>
        <end position="312"/>
    </location>
</feature>
<dbReference type="PROSITE" id="PS00211">
    <property type="entry name" value="ABC_TRANSPORTER_1"/>
    <property type="match status" value="1"/>
</dbReference>
<evidence type="ECO:0000256" key="1">
    <source>
        <dbReference type="ARBA" id="ARBA00004651"/>
    </source>
</evidence>
<dbReference type="InterPro" id="IPR017871">
    <property type="entry name" value="ABC_transporter-like_CS"/>
</dbReference>
<organism evidence="10 11">
    <name type="scientific">Nonomuraea purpurea</name>
    <dbReference type="NCBI Taxonomy" id="1849276"/>
    <lineage>
        <taxon>Bacteria</taxon>
        <taxon>Bacillati</taxon>
        <taxon>Actinomycetota</taxon>
        <taxon>Actinomycetes</taxon>
        <taxon>Streptosporangiales</taxon>
        <taxon>Streptosporangiaceae</taxon>
        <taxon>Nonomuraea</taxon>
    </lineage>
</organism>
<dbReference type="Proteomes" id="UP001595851">
    <property type="component" value="Unassembled WGS sequence"/>
</dbReference>
<reference evidence="11" key="1">
    <citation type="journal article" date="2019" name="Int. J. Syst. Evol. Microbiol.">
        <title>The Global Catalogue of Microorganisms (GCM) 10K type strain sequencing project: providing services to taxonomists for standard genome sequencing and annotation.</title>
        <authorList>
            <consortium name="The Broad Institute Genomics Platform"/>
            <consortium name="The Broad Institute Genome Sequencing Center for Infectious Disease"/>
            <person name="Wu L."/>
            <person name="Ma J."/>
        </authorList>
    </citation>
    <scope>NUCLEOTIDE SEQUENCE [LARGE SCALE GENOMIC DNA]</scope>
    <source>
        <strain evidence="11">TBRC 1276</strain>
    </source>
</reference>
<keyword evidence="11" id="KW-1185">Reference proteome</keyword>
<dbReference type="SUPFAM" id="SSF52540">
    <property type="entry name" value="P-loop containing nucleoside triphosphate hydrolases"/>
    <property type="match status" value="1"/>
</dbReference>
<keyword evidence="4 10" id="KW-0067">ATP-binding</keyword>
<feature type="transmembrane region" description="Helical" evidence="7">
    <location>
        <begin position="30"/>
        <end position="50"/>
    </location>
</feature>
<dbReference type="Pfam" id="PF00005">
    <property type="entry name" value="ABC_tran"/>
    <property type="match status" value="1"/>
</dbReference>
<feature type="domain" description="ABC transporter" evidence="8">
    <location>
        <begin position="348"/>
        <end position="599"/>
    </location>
</feature>
<evidence type="ECO:0000256" key="2">
    <source>
        <dbReference type="ARBA" id="ARBA00022692"/>
    </source>
</evidence>
<dbReference type="InterPro" id="IPR039421">
    <property type="entry name" value="Type_1_exporter"/>
</dbReference>
<dbReference type="RefSeq" id="WP_379533474.1">
    <property type="nucleotide sequence ID" value="NZ_JBHSBI010000029.1"/>
</dbReference>
<dbReference type="InterPro" id="IPR027417">
    <property type="entry name" value="P-loop_NTPase"/>
</dbReference>
<dbReference type="PANTHER" id="PTHR43394:SF1">
    <property type="entry name" value="ATP-BINDING CASSETTE SUB-FAMILY B MEMBER 10, MITOCHONDRIAL"/>
    <property type="match status" value="1"/>
</dbReference>
<evidence type="ECO:0000313" key="11">
    <source>
        <dbReference type="Proteomes" id="UP001595851"/>
    </source>
</evidence>
<dbReference type="SMART" id="SM00382">
    <property type="entry name" value="AAA"/>
    <property type="match status" value="1"/>
</dbReference>
<evidence type="ECO:0000256" key="7">
    <source>
        <dbReference type="SAM" id="Phobius"/>
    </source>
</evidence>
<evidence type="ECO:0000259" key="8">
    <source>
        <dbReference type="PROSITE" id="PS50893"/>
    </source>
</evidence>
<dbReference type="PROSITE" id="PS50893">
    <property type="entry name" value="ABC_TRANSPORTER_2"/>
    <property type="match status" value="1"/>
</dbReference>
<proteinExistence type="predicted"/>
<name>A0ABV8GLD3_9ACTN</name>
<comment type="caution">
    <text evidence="10">The sequence shown here is derived from an EMBL/GenBank/DDBJ whole genome shotgun (WGS) entry which is preliminary data.</text>
</comment>
<dbReference type="EMBL" id="JBHSBI010000029">
    <property type="protein sequence ID" value="MFC4013616.1"/>
    <property type="molecule type" value="Genomic_DNA"/>
</dbReference>
<evidence type="ECO:0000256" key="6">
    <source>
        <dbReference type="ARBA" id="ARBA00023136"/>
    </source>
</evidence>
<keyword evidence="3" id="KW-0547">Nucleotide-binding</keyword>
<dbReference type="PANTHER" id="PTHR43394">
    <property type="entry name" value="ATP-DEPENDENT PERMEASE MDL1, MITOCHONDRIAL"/>
    <property type="match status" value="1"/>
</dbReference>
<comment type="subcellular location">
    <subcellularLocation>
        <location evidence="1">Cell membrane</location>
        <topology evidence="1">Multi-pass membrane protein</topology>
    </subcellularLocation>
</comment>
<dbReference type="PROSITE" id="PS50929">
    <property type="entry name" value="ABC_TM1F"/>
    <property type="match status" value="1"/>
</dbReference>
<evidence type="ECO:0000259" key="9">
    <source>
        <dbReference type="PROSITE" id="PS50929"/>
    </source>
</evidence>
<gene>
    <name evidence="10" type="ORF">ACFOY2_40750</name>
</gene>
<evidence type="ECO:0000256" key="4">
    <source>
        <dbReference type="ARBA" id="ARBA00022840"/>
    </source>
</evidence>
<sequence>MTPDDSKQNWRRSATLVLGVAWAADPWRTALAFFALAAQVVIAALFAYWLKLLIDAIAVSDGRAAVLGACGVVGSIAGTSVFASWGSRVLAGLSGRLRYWLNRRILEISGNLPTIDLHETPEHLTQLEALRRQQYQLYQAVPRLIALLASVIRMVTMGVLLAGVTPALLALPLFGIPALLVSPWTGGLFRAGEERTAEPARRAEHLLELTATAGAAKEIRLFRIAGELRSRFHAEHRRIRRIHHRLQLRAAGIGVVSRCFFVIGYVGAVALVVSLAAEGRATVGDAVLTATLAGQVLALVTGSAETLQLTVQSLVAAGRLLYVVDLERSVRDGVVATAEPPKALEHGIRLKGVSYHYPGTDHPVLHGVDLWLPAGQTVAIVGDNGAGKSTLVKILAGMYRPSSGAVLFDGIAVGAMDPAEFRRHLSACFQDHARFEFLVRETVGIGDLSALADPSRRDVAVERALDSAGASDLLPGLASGLDTQLGPRWPGGVDLSGGQWQKLSLARAMMRFGPLLLLLDEPASAIDAEAEHDLFRRWAVASRQAAARNGGVTVLVSHRLSTVRMADLVVVLDKGRVAEAGTHDDLIRHGGLYAEMYRLQSSSYR</sequence>
<dbReference type="GO" id="GO:0005524">
    <property type="term" value="F:ATP binding"/>
    <property type="evidence" value="ECO:0007669"/>
    <property type="project" value="UniProtKB-KW"/>
</dbReference>
<protein>
    <submittedName>
        <fullName evidence="10">ABC transporter ATP-binding protein</fullName>
    </submittedName>
</protein>
<keyword evidence="6 7" id="KW-0472">Membrane</keyword>
<keyword evidence="2 7" id="KW-0812">Transmembrane</keyword>
<accession>A0ABV8GLD3</accession>
<feature type="transmembrane region" description="Helical" evidence="7">
    <location>
        <begin position="246"/>
        <end position="273"/>
    </location>
</feature>
<dbReference type="Pfam" id="PF00664">
    <property type="entry name" value="ABC_membrane"/>
    <property type="match status" value="1"/>
</dbReference>
<feature type="transmembrane region" description="Helical" evidence="7">
    <location>
        <begin position="140"/>
        <end position="161"/>
    </location>
</feature>
<dbReference type="InterPro" id="IPR036640">
    <property type="entry name" value="ABC1_TM_sf"/>
</dbReference>
<evidence type="ECO:0000256" key="5">
    <source>
        <dbReference type="ARBA" id="ARBA00022989"/>
    </source>
</evidence>
<evidence type="ECO:0000313" key="10">
    <source>
        <dbReference type="EMBL" id="MFC4013616.1"/>
    </source>
</evidence>
<dbReference type="Gene3D" id="1.20.1560.10">
    <property type="entry name" value="ABC transporter type 1, transmembrane domain"/>
    <property type="match status" value="1"/>
</dbReference>